<gene>
    <name evidence="3" type="ORF">ADS79_20805</name>
    <name evidence="2" type="ORF">BRE01_01780</name>
</gene>
<protein>
    <submittedName>
        <fullName evidence="3">AMP-dependent synthetase and ligase</fullName>
    </submittedName>
</protein>
<keyword evidence="1" id="KW-0175">Coiled coil</keyword>
<dbReference type="AlphaFoldDB" id="A0A0K9YRA2"/>
<dbReference type="EMBL" id="LGIQ01000009">
    <property type="protein sequence ID" value="KNB71253.1"/>
    <property type="molecule type" value="Genomic_DNA"/>
</dbReference>
<name>A0A0K9YRA2_9BACL</name>
<organism evidence="3 4">
    <name type="scientific">Brevibacillus reuszeri</name>
    <dbReference type="NCBI Taxonomy" id="54915"/>
    <lineage>
        <taxon>Bacteria</taxon>
        <taxon>Bacillati</taxon>
        <taxon>Bacillota</taxon>
        <taxon>Bacilli</taxon>
        <taxon>Bacillales</taxon>
        <taxon>Paenibacillaceae</taxon>
        <taxon>Brevibacillus</taxon>
    </lineage>
</organism>
<reference evidence="4" key="1">
    <citation type="submission" date="2015-07" db="EMBL/GenBank/DDBJ databases">
        <title>Genome sequencing project for genomic taxonomy and phylogenomics of Bacillus-like bacteria.</title>
        <authorList>
            <person name="Liu B."/>
            <person name="Wang J."/>
            <person name="Zhu Y."/>
            <person name="Liu G."/>
            <person name="Chen Q."/>
            <person name="Chen Z."/>
            <person name="Lan J."/>
            <person name="Che J."/>
            <person name="Ge C."/>
            <person name="Shi H."/>
            <person name="Pan Z."/>
            <person name="Liu X."/>
        </authorList>
    </citation>
    <scope>NUCLEOTIDE SEQUENCE [LARGE SCALE GENOMIC DNA]</scope>
    <source>
        <strain evidence="4">DSM 9887</strain>
    </source>
</reference>
<sequence length="113" mass="12651">MEPISQNRQLTQQLAHCEQVIAQLVQQTQQASAQYQQLLQQEQQNAMQLQQLAQREHHAAQVIQTALQGHQKAIQQLQHVSNICNQVAHSASIANPAFTNTNQPESGFGNYAQ</sequence>
<dbReference type="EMBL" id="BJON01000002">
    <property type="protein sequence ID" value="GED66476.1"/>
    <property type="molecule type" value="Genomic_DNA"/>
</dbReference>
<comment type="caution">
    <text evidence="3">The sequence shown here is derived from an EMBL/GenBank/DDBJ whole genome shotgun (WGS) entry which is preliminary data.</text>
</comment>
<dbReference type="RefSeq" id="WP_049740287.1">
    <property type="nucleotide sequence ID" value="NZ_BJON01000002.1"/>
</dbReference>
<feature type="coiled-coil region" evidence="1">
    <location>
        <begin position="7"/>
        <end position="52"/>
    </location>
</feature>
<reference evidence="3" key="2">
    <citation type="submission" date="2015-07" db="EMBL/GenBank/DDBJ databases">
        <title>MeaNS - Measles Nucleotide Surveillance Program.</title>
        <authorList>
            <person name="Tran T."/>
            <person name="Druce J."/>
        </authorList>
    </citation>
    <scope>NUCLEOTIDE SEQUENCE</scope>
    <source>
        <strain evidence="3">DSM 9887</strain>
    </source>
</reference>
<dbReference type="PATRIC" id="fig|54915.3.peg.3282"/>
<dbReference type="Proteomes" id="UP000319578">
    <property type="component" value="Unassembled WGS sequence"/>
</dbReference>
<dbReference type="Proteomes" id="UP000036834">
    <property type="component" value="Unassembled WGS sequence"/>
</dbReference>
<reference evidence="2 5" key="3">
    <citation type="submission" date="2019-06" db="EMBL/GenBank/DDBJ databases">
        <title>Whole genome shotgun sequence of Brevibacillus reuszeri NBRC 15719.</title>
        <authorList>
            <person name="Hosoyama A."/>
            <person name="Uohara A."/>
            <person name="Ohji S."/>
            <person name="Ichikawa N."/>
        </authorList>
    </citation>
    <scope>NUCLEOTIDE SEQUENCE [LARGE SCALE GENOMIC DNA]</scope>
    <source>
        <strain evidence="2 5">NBRC 15719</strain>
    </source>
</reference>
<evidence type="ECO:0000256" key="1">
    <source>
        <dbReference type="SAM" id="Coils"/>
    </source>
</evidence>
<accession>A0A0K9YRA2</accession>
<dbReference type="STRING" id="54915.ADS79_20805"/>
<keyword evidence="3" id="KW-0436">Ligase</keyword>
<dbReference type="GO" id="GO:0016874">
    <property type="term" value="F:ligase activity"/>
    <property type="evidence" value="ECO:0007669"/>
    <property type="project" value="UniProtKB-KW"/>
</dbReference>
<dbReference type="OrthoDB" id="2625955at2"/>
<evidence type="ECO:0000313" key="4">
    <source>
        <dbReference type="Proteomes" id="UP000036834"/>
    </source>
</evidence>
<evidence type="ECO:0000313" key="5">
    <source>
        <dbReference type="Proteomes" id="UP000319578"/>
    </source>
</evidence>
<evidence type="ECO:0000313" key="2">
    <source>
        <dbReference type="EMBL" id="GED66476.1"/>
    </source>
</evidence>
<keyword evidence="5" id="KW-1185">Reference proteome</keyword>
<proteinExistence type="predicted"/>
<evidence type="ECO:0000313" key="3">
    <source>
        <dbReference type="EMBL" id="KNB71253.1"/>
    </source>
</evidence>